<keyword evidence="3" id="KW-1185">Reference proteome</keyword>
<keyword evidence="1" id="KW-0812">Transmembrane</keyword>
<gene>
    <name evidence="2" type="ORF">FHS22_004381</name>
</gene>
<dbReference type="RefSeq" id="WP_184944241.1">
    <property type="nucleotide sequence ID" value="NZ_BAAAWZ010000001.1"/>
</dbReference>
<dbReference type="EMBL" id="JACHJJ010000015">
    <property type="protein sequence ID" value="MBB5965095.1"/>
    <property type="molecule type" value="Genomic_DNA"/>
</dbReference>
<feature type="transmembrane region" description="Helical" evidence="1">
    <location>
        <begin position="120"/>
        <end position="141"/>
    </location>
</feature>
<keyword evidence="1" id="KW-1133">Transmembrane helix</keyword>
<feature type="transmembrane region" description="Helical" evidence="1">
    <location>
        <begin position="70"/>
        <end position="91"/>
    </location>
</feature>
<feature type="transmembrane region" description="Helical" evidence="1">
    <location>
        <begin position="153"/>
        <end position="172"/>
    </location>
</feature>
<evidence type="ECO:0000313" key="2">
    <source>
        <dbReference type="EMBL" id="MBB5965095.1"/>
    </source>
</evidence>
<keyword evidence="1" id="KW-0472">Membrane</keyword>
<dbReference type="Proteomes" id="UP000562352">
    <property type="component" value="Unassembled WGS sequence"/>
</dbReference>
<accession>A0A841DAD9</accession>
<name>A0A841DAD9_PLAVE</name>
<organism evidence="2 3">
    <name type="scientific">Planomonospora venezuelensis</name>
    <dbReference type="NCBI Taxonomy" id="1999"/>
    <lineage>
        <taxon>Bacteria</taxon>
        <taxon>Bacillati</taxon>
        <taxon>Actinomycetota</taxon>
        <taxon>Actinomycetes</taxon>
        <taxon>Streptosporangiales</taxon>
        <taxon>Streptosporangiaceae</taxon>
        <taxon>Planomonospora</taxon>
    </lineage>
</organism>
<feature type="transmembrane region" description="Helical" evidence="1">
    <location>
        <begin position="41"/>
        <end position="64"/>
    </location>
</feature>
<protein>
    <submittedName>
        <fullName evidence="2">Uncharacterized protein</fullName>
    </submittedName>
</protein>
<proteinExistence type="predicted"/>
<reference evidence="2 3" key="1">
    <citation type="submission" date="2020-08" db="EMBL/GenBank/DDBJ databases">
        <title>Genomic Encyclopedia of Type Strains, Phase III (KMG-III): the genomes of soil and plant-associated and newly described type strains.</title>
        <authorList>
            <person name="Whitman W."/>
        </authorList>
    </citation>
    <scope>NUCLEOTIDE SEQUENCE [LARGE SCALE GENOMIC DNA]</scope>
    <source>
        <strain evidence="2 3">CECT 3303</strain>
    </source>
</reference>
<dbReference type="AlphaFoldDB" id="A0A841DAD9"/>
<sequence length="186" mass="20666">MSERKNVRQLSWAEFRRLSRAEILQMDFLPGWYATRTRRRVLAAAGLVPAALMWISALLAALITDRDVERWVYLGLGALVLVISIPVTGVLNTATRGATDLAERHLDEWQLAHRLRVTALAHRVTFGILGAAMAATLAVSAGKDEEFLIPGDVFLTMVIALFLTHMIMPLVISAWRLPDPPPDDED</sequence>
<evidence type="ECO:0000313" key="3">
    <source>
        <dbReference type="Proteomes" id="UP000562352"/>
    </source>
</evidence>
<evidence type="ECO:0000256" key="1">
    <source>
        <dbReference type="SAM" id="Phobius"/>
    </source>
</evidence>
<comment type="caution">
    <text evidence="2">The sequence shown here is derived from an EMBL/GenBank/DDBJ whole genome shotgun (WGS) entry which is preliminary data.</text>
</comment>